<sequence>MNSLESLAAGWAARGWLLLLAFTVAVLVVAALRKSCRHWFGAERAFQLWLLPPLALLASQLPHAVASSKPLPPLVYTITLAVGAAAPHADLPGSFDWRAGALLLWLAGCIVVLALAALVQQRYRRRLRGATPMSGIASGRPVLRAASVDTGPALVGAWRSRIVLPADFRERYNDTEQTLILAHEAAHARRGDGWWCLSAQMLAALFWCHPLAWWALAALRHDQELACDAAVLREHGAQRRSYANAMLKTQSAALALPVGCTWSPRHPLTERIAMLNQKPIPALRRRAGSVALMVVLGAVAGAAYAATVPPATKGSPMVTPDRYSLELTVSFDDNPVQHLKKMCLKPGEYTHINGVSTGVPPWSGRVALVPAAKGQIEVRTYLSGGSLDKAVAPIVRTMPGQEARIETGRRAEGGKGGFTGIKLAMTPNIGC</sequence>
<proteinExistence type="predicted"/>
<reference evidence="3 4" key="1">
    <citation type="submission" date="2020-10" db="EMBL/GenBank/DDBJ databases">
        <title>Phylogeny of dyella-like bacteria.</title>
        <authorList>
            <person name="Fu J."/>
        </authorList>
    </citation>
    <scope>NUCLEOTIDE SEQUENCE [LARGE SCALE GENOMIC DNA]</scope>
    <source>
        <strain evidence="3 4">DKC-1</strain>
    </source>
</reference>
<dbReference type="Proteomes" id="UP001620397">
    <property type="component" value="Unassembled WGS sequence"/>
</dbReference>
<keyword evidence="4" id="KW-1185">Reference proteome</keyword>
<dbReference type="Pfam" id="PF05569">
    <property type="entry name" value="Peptidase_M56"/>
    <property type="match status" value="1"/>
</dbReference>
<dbReference type="CDD" id="cd07341">
    <property type="entry name" value="M56_BlaR1_MecR1_like"/>
    <property type="match status" value="1"/>
</dbReference>
<dbReference type="RefSeq" id="WP_404537944.1">
    <property type="nucleotide sequence ID" value="NZ_JADIKL010000004.1"/>
</dbReference>
<protein>
    <submittedName>
        <fullName evidence="3">Peptidase M56</fullName>
    </submittedName>
</protein>
<dbReference type="PANTHER" id="PTHR34978:SF3">
    <property type="entry name" value="SLR0241 PROTEIN"/>
    <property type="match status" value="1"/>
</dbReference>
<feature type="transmembrane region" description="Helical" evidence="1">
    <location>
        <begin position="99"/>
        <end position="119"/>
    </location>
</feature>
<evidence type="ECO:0000313" key="3">
    <source>
        <dbReference type="EMBL" id="MFK2930742.1"/>
    </source>
</evidence>
<keyword evidence="1" id="KW-0812">Transmembrane</keyword>
<dbReference type="InterPro" id="IPR008756">
    <property type="entry name" value="Peptidase_M56"/>
</dbReference>
<evidence type="ECO:0000256" key="1">
    <source>
        <dbReference type="SAM" id="Phobius"/>
    </source>
</evidence>
<feature type="transmembrane region" description="Helical" evidence="1">
    <location>
        <begin position="45"/>
        <end position="65"/>
    </location>
</feature>
<keyword evidence="1" id="KW-1133">Transmembrane helix</keyword>
<feature type="transmembrane region" description="Helical" evidence="1">
    <location>
        <begin position="12"/>
        <end position="33"/>
    </location>
</feature>
<dbReference type="InterPro" id="IPR052173">
    <property type="entry name" value="Beta-lactam_resp_regulator"/>
</dbReference>
<feature type="domain" description="Peptidase M56" evidence="2">
    <location>
        <begin position="19"/>
        <end position="275"/>
    </location>
</feature>
<comment type="caution">
    <text evidence="3">The sequence shown here is derived from an EMBL/GenBank/DDBJ whole genome shotgun (WGS) entry which is preliminary data.</text>
</comment>
<name>A0ABW8KF34_9GAMM</name>
<evidence type="ECO:0000313" key="4">
    <source>
        <dbReference type="Proteomes" id="UP001620397"/>
    </source>
</evidence>
<gene>
    <name evidence="3" type="ORF">ISP14_08045</name>
</gene>
<organism evidence="3 4">
    <name type="scientific">Dyella agri</name>
    <dbReference type="NCBI Taxonomy" id="1926869"/>
    <lineage>
        <taxon>Bacteria</taxon>
        <taxon>Pseudomonadati</taxon>
        <taxon>Pseudomonadota</taxon>
        <taxon>Gammaproteobacteria</taxon>
        <taxon>Lysobacterales</taxon>
        <taxon>Rhodanobacteraceae</taxon>
        <taxon>Dyella</taxon>
    </lineage>
</organism>
<dbReference type="EMBL" id="JADIKL010000004">
    <property type="protein sequence ID" value="MFK2930742.1"/>
    <property type="molecule type" value="Genomic_DNA"/>
</dbReference>
<evidence type="ECO:0000259" key="2">
    <source>
        <dbReference type="Pfam" id="PF05569"/>
    </source>
</evidence>
<accession>A0ABW8KF34</accession>
<dbReference type="PANTHER" id="PTHR34978">
    <property type="entry name" value="POSSIBLE SENSOR-TRANSDUCER PROTEIN BLAR"/>
    <property type="match status" value="1"/>
</dbReference>
<feature type="transmembrane region" description="Helical" evidence="1">
    <location>
        <begin position="287"/>
        <end position="306"/>
    </location>
</feature>
<keyword evidence="1" id="KW-0472">Membrane</keyword>